<keyword evidence="2" id="KW-1185">Reference proteome</keyword>
<evidence type="ECO:0000313" key="2">
    <source>
        <dbReference type="Proteomes" id="UP000654345"/>
    </source>
</evidence>
<protein>
    <recommendedName>
        <fullName evidence="3">Transposase IS4-like domain-containing protein</fullName>
    </recommendedName>
</protein>
<dbReference type="RefSeq" id="WP_236038430.1">
    <property type="nucleotide sequence ID" value="NZ_BNJG01000002.1"/>
</dbReference>
<organism evidence="1 2">
    <name type="scientific">Ktedonobacter robiniae</name>
    <dbReference type="NCBI Taxonomy" id="2778365"/>
    <lineage>
        <taxon>Bacteria</taxon>
        <taxon>Bacillati</taxon>
        <taxon>Chloroflexota</taxon>
        <taxon>Ktedonobacteria</taxon>
        <taxon>Ktedonobacterales</taxon>
        <taxon>Ktedonobacteraceae</taxon>
        <taxon>Ktedonobacter</taxon>
    </lineage>
</organism>
<dbReference type="InterPro" id="IPR012337">
    <property type="entry name" value="RNaseH-like_sf"/>
</dbReference>
<reference evidence="1 2" key="1">
    <citation type="journal article" date="2021" name="Int. J. Syst. Evol. Microbiol.">
        <title>Reticulibacter mediterranei gen. nov., sp. nov., within the new family Reticulibacteraceae fam. nov., and Ktedonospora formicarum gen. nov., sp. nov., Ktedonobacter robiniae sp. nov., Dictyobacter formicarum sp. nov. and Dictyobacter arantiisoli sp. nov., belonging to the class Ktedonobacteria.</title>
        <authorList>
            <person name="Yabe S."/>
            <person name="Zheng Y."/>
            <person name="Wang C.M."/>
            <person name="Sakai Y."/>
            <person name="Abe K."/>
            <person name="Yokota A."/>
            <person name="Donadio S."/>
            <person name="Cavaletti L."/>
            <person name="Monciardini P."/>
        </authorList>
    </citation>
    <scope>NUCLEOTIDE SEQUENCE [LARGE SCALE GENOMIC DNA]</scope>
    <source>
        <strain evidence="1 2">SOSP1-30</strain>
    </source>
</reference>
<evidence type="ECO:0008006" key="3">
    <source>
        <dbReference type="Google" id="ProtNLM"/>
    </source>
</evidence>
<proteinExistence type="predicted"/>
<name>A0ABQ3UWH8_9CHLR</name>
<gene>
    <name evidence="1" type="ORF">KSB_55930</name>
</gene>
<dbReference type="Proteomes" id="UP000654345">
    <property type="component" value="Unassembled WGS sequence"/>
</dbReference>
<dbReference type="SUPFAM" id="SSF53098">
    <property type="entry name" value="Ribonuclease H-like"/>
    <property type="match status" value="1"/>
</dbReference>
<comment type="caution">
    <text evidence="1">The sequence shown here is derived from an EMBL/GenBank/DDBJ whole genome shotgun (WGS) entry which is preliminary data.</text>
</comment>
<accession>A0ABQ3UWH8</accession>
<dbReference type="InterPro" id="IPR039365">
    <property type="entry name" value="IS701-like"/>
</dbReference>
<sequence length="123" mass="14379">MLRAVLPLNRLPGPEVWAVIRRKVSGEDSEPEWKFYLSNAPREMPLSTFVRVSGMRWPIETCFAECKGELGMDHYELRFWRGWHYHMTLVILAHHFLVGWRQRLNQREGDPAPDDHASLAHSG</sequence>
<dbReference type="PANTHER" id="PTHR33627">
    <property type="entry name" value="TRANSPOSASE"/>
    <property type="match status" value="1"/>
</dbReference>
<dbReference type="EMBL" id="BNJG01000002">
    <property type="protein sequence ID" value="GHO57118.1"/>
    <property type="molecule type" value="Genomic_DNA"/>
</dbReference>
<evidence type="ECO:0000313" key="1">
    <source>
        <dbReference type="EMBL" id="GHO57118.1"/>
    </source>
</evidence>
<dbReference type="PANTHER" id="PTHR33627:SF1">
    <property type="entry name" value="TRANSPOSASE"/>
    <property type="match status" value="1"/>
</dbReference>